<evidence type="ECO:0000313" key="2">
    <source>
        <dbReference type="EMBL" id="HGI88115.1"/>
    </source>
</evidence>
<feature type="transmembrane region" description="Helical" evidence="1">
    <location>
        <begin position="7"/>
        <end position="28"/>
    </location>
</feature>
<reference evidence="2" key="1">
    <citation type="journal article" date="2020" name="mSystems">
        <title>Genome- and Community-Level Interaction Insights into Carbon Utilization and Element Cycling Functions of Hydrothermarchaeota in Hydrothermal Sediment.</title>
        <authorList>
            <person name="Zhou Z."/>
            <person name="Liu Y."/>
            <person name="Xu W."/>
            <person name="Pan J."/>
            <person name="Luo Z.H."/>
            <person name="Li M."/>
        </authorList>
    </citation>
    <scope>NUCLEOTIDE SEQUENCE [LARGE SCALE GENOMIC DNA]</scope>
    <source>
        <strain evidence="2">SpSt-732</strain>
    </source>
</reference>
<accession>A0A7C4BD59</accession>
<organism evidence="2">
    <name type="scientific">Ignisphaera aggregans</name>
    <dbReference type="NCBI Taxonomy" id="334771"/>
    <lineage>
        <taxon>Archaea</taxon>
        <taxon>Thermoproteota</taxon>
        <taxon>Thermoprotei</taxon>
        <taxon>Desulfurococcales</taxon>
        <taxon>Desulfurococcaceae</taxon>
        <taxon>Ignisphaera</taxon>
    </lineage>
</organism>
<name>A0A7C4BD59_9CREN</name>
<protein>
    <submittedName>
        <fullName evidence="2">Uncharacterized protein</fullName>
    </submittedName>
</protein>
<keyword evidence="1" id="KW-1133">Transmembrane helix</keyword>
<dbReference type="AlphaFoldDB" id="A0A7C4BD59"/>
<evidence type="ECO:0000256" key="1">
    <source>
        <dbReference type="SAM" id="Phobius"/>
    </source>
</evidence>
<comment type="caution">
    <text evidence="2">The sequence shown here is derived from an EMBL/GenBank/DDBJ whole genome shotgun (WGS) entry which is preliminary data.</text>
</comment>
<keyword evidence="1" id="KW-0812">Transmembrane</keyword>
<sequence length="179" mass="20865">MLAKRTIALPLISLLVVISSMVLFWFSYYSSQEEKELKILLEMCSKAVENFRSDSVWRPGSVLVFNSTHTAEGFIRRKVIYSGKHYNIVVGNETHIVVYTTSAGQYPLHSKGFFYLIHAIAVYQEDIVLKPAVIYSYQYPEYSYPKRYYFKPYTDEQKMVFLIARLPYYTYPTSGSKIL</sequence>
<keyword evidence="1" id="KW-0472">Membrane</keyword>
<proteinExistence type="predicted"/>
<gene>
    <name evidence="2" type="ORF">ENV14_07005</name>
</gene>
<dbReference type="EMBL" id="DTFF01000063">
    <property type="protein sequence ID" value="HGI88115.1"/>
    <property type="molecule type" value="Genomic_DNA"/>
</dbReference>